<gene>
    <name evidence="1" type="ORF">MENTE1834_LOCUS3581</name>
</gene>
<proteinExistence type="predicted"/>
<reference evidence="1" key="1">
    <citation type="submission" date="2023-11" db="EMBL/GenBank/DDBJ databases">
        <authorList>
            <person name="Poullet M."/>
        </authorList>
    </citation>
    <scope>NUCLEOTIDE SEQUENCE</scope>
    <source>
        <strain evidence="1">E1834</strain>
    </source>
</reference>
<protein>
    <submittedName>
        <fullName evidence="1">Uncharacterized protein</fullName>
    </submittedName>
</protein>
<accession>A0ACB0XU49</accession>
<comment type="caution">
    <text evidence="1">The sequence shown here is derived from an EMBL/GenBank/DDBJ whole genome shotgun (WGS) entry which is preliminary data.</text>
</comment>
<dbReference type="EMBL" id="CAVMJV010000003">
    <property type="protein sequence ID" value="CAK5017648.1"/>
    <property type="molecule type" value="Genomic_DNA"/>
</dbReference>
<sequence>MELYINYKPRGLFHQTTFTVTVDKEKCQNKLASMIVRLHVKRSQKNLMSGRVSESKEKCGSEGSVVSHILATLTVFNCVYCLFLIIFN</sequence>
<dbReference type="Proteomes" id="UP001497535">
    <property type="component" value="Unassembled WGS sequence"/>
</dbReference>
<name>A0ACB0XU49_MELEN</name>
<organism evidence="1 2">
    <name type="scientific">Meloidogyne enterolobii</name>
    <name type="common">Root-knot nematode worm</name>
    <name type="synonym">Meloidogyne mayaguensis</name>
    <dbReference type="NCBI Taxonomy" id="390850"/>
    <lineage>
        <taxon>Eukaryota</taxon>
        <taxon>Metazoa</taxon>
        <taxon>Ecdysozoa</taxon>
        <taxon>Nematoda</taxon>
        <taxon>Chromadorea</taxon>
        <taxon>Rhabditida</taxon>
        <taxon>Tylenchina</taxon>
        <taxon>Tylenchomorpha</taxon>
        <taxon>Tylenchoidea</taxon>
        <taxon>Meloidogynidae</taxon>
        <taxon>Meloidogyninae</taxon>
        <taxon>Meloidogyne</taxon>
    </lineage>
</organism>
<evidence type="ECO:0000313" key="2">
    <source>
        <dbReference type="Proteomes" id="UP001497535"/>
    </source>
</evidence>
<keyword evidence="2" id="KW-1185">Reference proteome</keyword>
<evidence type="ECO:0000313" key="1">
    <source>
        <dbReference type="EMBL" id="CAK5017648.1"/>
    </source>
</evidence>